<dbReference type="SUPFAM" id="SSF51735">
    <property type="entry name" value="NAD(P)-binding Rossmann-fold domains"/>
    <property type="match status" value="1"/>
</dbReference>
<dbReference type="PIRSF" id="PIRSF000193">
    <property type="entry name" value="Pyrrol-5-carb_rd"/>
    <property type="match status" value="1"/>
</dbReference>
<dbReference type="SUPFAM" id="SSF48179">
    <property type="entry name" value="6-phosphogluconate dehydrogenase C-terminal domain-like"/>
    <property type="match status" value="1"/>
</dbReference>
<keyword evidence="4 6" id="KW-0560">Oxidoreductase</keyword>
<dbReference type="HAMAP" id="MF_01925">
    <property type="entry name" value="P5C_reductase"/>
    <property type="match status" value="1"/>
</dbReference>
<keyword evidence="6" id="KW-0963">Cytoplasm</keyword>
<evidence type="ECO:0000259" key="11">
    <source>
        <dbReference type="Pfam" id="PF14748"/>
    </source>
</evidence>
<dbReference type="GO" id="GO:0005737">
    <property type="term" value="C:cytoplasm"/>
    <property type="evidence" value="ECO:0007669"/>
    <property type="project" value="UniProtKB-SubCell"/>
</dbReference>
<comment type="caution">
    <text evidence="12">The sequence shown here is derived from an EMBL/GenBank/DDBJ whole genome shotgun (WGS) entry which is preliminary data.</text>
</comment>
<dbReference type="PANTHER" id="PTHR11645:SF0">
    <property type="entry name" value="PYRROLINE-5-CARBOXYLATE REDUCTASE 3"/>
    <property type="match status" value="1"/>
</dbReference>
<dbReference type="AlphaFoldDB" id="A0A3R9GSW8"/>
<accession>A0A3R9GSW8</accession>
<dbReference type="NCBIfam" id="TIGR00112">
    <property type="entry name" value="proC"/>
    <property type="match status" value="1"/>
</dbReference>
<evidence type="ECO:0000259" key="10">
    <source>
        <dbReference type="Pfam" id="PF03807"/>
    </source>
</evidence>
<organism evidence="12 13">
    <name type="scientific">Streptococcus sanguinis</name>
    <dbReference type="NCBI Taxonomy" id="1305"/>
    <lineage>
        <taxon>Bacteria</taxon>
        <taxon>Bacillati</taxon>
        <taxon>Bacillota</taxon>
        <taxon>Bacilli</taxon>
        <taxon>Lactobacillales</taxon>
        <taxon>Streptococcaceae</taxon>
        <taxon>Streptococcus</taxon>
    </lineage>
</organism>
<comment type="similarity">
    <text evidence="1 6 9">Belongs to the pyrroline-5-carboxylate reductase family.</text>
</comment>
<protein>
    <recommendedName>
        <fullName evidence="6 7">Pyrroline-5-carboxylate reductase</fullName>
        <shortName evidence="6">P5C reductase</shortName>
        <shortName evidence="6">P5CR</shortName>
        <ecNumber evidence="6 7">1.5.1.2</ecNumber>
    </recommendedName>
    <alternativeName>
        <fullName evidence="6">PCA reductase</fullName>
    </alternativeName>
</protein>
<dbReference type="PANTHER" id="PTHR11645">
    <property type="entry name" value="PYRROLINE-5-CARBOXYLATE REDUCTASE"/>
    <property type="match status" value="1"/>
</dbReference>
<reference evidence="12 13" key="1">
    <citation type="submission" date="2018-11" db="EMBL/GenBank/DDBJ databases">
        <title>Species Designations Belie Phenotypic and Genotypic Heterogeneity in Oral Streptococci.</title>
        <authorList>
            <person name="Velsko I."/>
        </authorList>
    </citation>
    <scope>NUCLEOTIDE SEQUENCE [LARGE SCALE GENOMIC DNA]</scope>
    <source>
        <strain evidence="12 13">BCC37</strain>
    </source>
</reference>
<name>A0A3R9GSW8_STRSA</name>
<proteinExistence type="inferred from homology"/>
<comment type="function">
    <text evidence="5 6">Catalyzes the reduction of 1-pyrroline-5-carboxylate (PCA) to L-proline.</text>
</comment>
<dbReference type="InterPro" id="IPR053790">
    <property type="entry name" value="P5CR-like_CS"/>
</dbReference>
<dbReference type="InterPro" id="IPR028939">
    <property type="entry name" value="P5C_Rdtase_cat_N"/>
</dbReference>
<evidence type="ECO:0000256" key="9">
    <source>
        <dbReference type="RuleBase" id="RU003903"/>
    </source>
</evidence>
<dbReference type="Pfam" id="PF14748">
    <property type="entry name" value="P5CR_dimer"/>
    <property type="match status" value="1"/>
</dbReference>
<comment type="catalytic activity">
    <reaction evidence="6 9">
        <text>L-proline + NADP(+) = (S)-1-pyrroline-5-carboxylate + NADPH + 2 H(+)</text>
        <dbReference type="Rhea" id="RHEA:14109"/>
        <dbReference type="ChEBI" id="CHEBI:15378"/>
        <dbReference type="ChEBI" id="CHEBI:17388"/>
        <dbReference type="ChEBI" id="CHEBI:57783"/>
        <dbReference type="ChEBI" id="CHEBI:58349"/>
        <dbReference type="ChEBI" id="CHEBI:60039"/>
        <dbReference type="EC" id="1.5.1.2"/>
    </reaction>
</comment>
<dbReference type="Gene3D" id="3.40.50.720">
    <property type="entry name" value="NAD(P)-binding Rossmann-like Domain"/>
    <property type="match status" value="1"/>
</dbReference>
<feature type="domain" description="Pyrroline-5-carboxylate reductase dimerisation" evidence="11">
    <location>
        <begin position="161"/>
        <end position="265"/>
    </location>
</feature>
<dbReference type="FunFam" id="1.10.3730.10:FF:000001">
    <property type="entry name" value="Pyrroline-5-carboxylate reductase"/>
    <property type="match status" value="1"/>
</dbReference>
<keyword evidence="3 6" id="KW-0521">NADP</keyword>
<evidence type="ECO:0000256" key="3">
    <source>
        <dbReference type="ARBA" id="ARBA00022857"/>
    </source>
</evidence>
<gene>
    <name evidence="6 12" type="primary">proC</name>
    <name evidence="12" type="ORF">D8869_02860</name>
</gene>
<evidence type="ECO:0000313" key="12">
    <source>
        <dbReference type="EMBL" id="RSI53391.1"/>
    </source>
</evidence>
<feature type="binding site" evidence="8">
    <location>
        <begin position="7"/>
        <end position="12"/>
    </location>
    <ligand>
        <name>NADP(+)</name>
        <dbReference type="ChEBI" id="CHEBI:58349"/>
    </ligand>
</feature>
<dbReference type="EC" id="1.5.1.2" evidence="6 7"/>
<feature type="binding site" evidence="8">
    <location>
        <position position="54"/>
    </location>
    <ligand>
        <name>NADPH</name>
        <dbReference type="ChEBI" id="CHEBI:57783"/>
    </ligand>
</feature>
<evidence type="ECO:0000256" key="7">
    <source>
        <dbReference type="NCBIfam" id="TIGR00112"/>
    </source>
</evidence>
<evidence type="ECO:0000256" key="6">
    <source>
        <dbReference type="HAMAP-Rule" id="MF_01925"/>
    </source>
</evidence>
<dbReference type="PROSITE" id="PS00521">
    <property type="entry name" value="P5CR"/>
    <property type="match status" value="1"/>
</dbReference>
<dbReference type="InterPro" id="IPR036291">
    <property type="entry name" value="NAD(P)-bd_dom_sf"/>
</dbReference>
<dbReference type="InterPro" id="IPR008927">
    <property type="entry name" value="6-PGluconate_DH-like_C_sf"/>
</dbReference>
<dbReference type="Proteomes" id="UP000280406">
    <property type="component" value="Unassembled WGS sequence"/>
</dbReference>
<dbReference type="EMBL" id="RJND01000002">
    <property type="protein sequence ID" value="RSI53391.1"/>
    <property type="molecule type" value="Genomic_DNA"/>
</dbReference>
<evidence type="ECO:0000256" key="8">
    <source>
        <dbReference type="PIRSR" id="PIRSR000193-1"/>
    </source>
</evidence>
<dbReference type="InterPro" id="IPR029036">
    <property type="entry name" value="P5CR_dimer"/>
</dbReference>
<evidence type="ECO:0000256" key="5">
    <source>
        <dbReference type="ARBA" id="ARBA00058118"/>
    </source>
</evidence>
<keyword evidence="2 6" id="KW-0641">Proline biosynthesis</keyword>
<comment type="subcellular location">
    <subcellularLocation>
        <location evidence="6">Cytoplasm</location>
    </subcellularLocation>
</comment>
<comment type="catalytic activity">
    <reaction evidence="6">
        <text>L-proline + NAD(+) = (S)-1-pyrroline-5-carboxylate + NADH + 2 H(+)</text>
        <dbReference type="Rhea" id="RHEA:14105"/>
        <dbReference type="ChEBI" id="CHEBI:15378"/>
        <dbReference type="ChEBI" id="CHEBI:17388"/>
        <dbReference type="ChEBI" id="CHEBI:57540"/>
        <dbReference type="ChEBI" id="CHEBI:57945"/>
        <dbReference type="ChEBI" id="CHEBI:60039"/>
        <dbReference type="EC" id="1.5.1.2"/>
    </reaction>
</comment>
<dbReference type="Pfam" id="PF03807">
    <property type="entry name" value="F420_oxidored"/>
    <property type="match status" value="1"/>
</dbReference>
<comment type="pathway">
    <text evidence="6 9">Amino-acid biosynthesis; L-proline biosynthesis; L-proline from L-glutamate 5-semialdehyde: step 1/1.</text>
</comment>
<feature type="domain" description="Pyrroline-5-carboxylate reductase catalytic N-terminal" evidence="10">
    <location>
        <begin position="3"/>
        <end position="98"/>
    </location>
</feature>
<keyword evidence="6 9" id="KW-0028">Amino-acid biosynthesis</keyword>
<evidence type="ECO:0000313" key="13">
    <source>
        <dbReference type="Proteomes" id="UP000280406"/>
    </source>
</evidence>
<dbReference type="GO" id="GO:0004735">
    <property type="term" value="F:pyrroline-5-carboxylate reductase activity"/>
    <property type="evidence" value="ECO:0007669"/>
    <property type="project" value="UniProtKB-UniRule"/>
</dbReference>
<evidence type="ECO:0000256" key="2">
    <source>
        <dbReference type="ARBA" id="ARBA00022650"/>
    </source>
</evidence>
<sequence>MMKIGFIGLGNMGGSLARLVTQDERYRSELLLANRSRDKAEKIAAEVGGQPVSNEEVFSQAEVIFLGIKPAQFADMLAEYQEILEKRESLLLVSMAAGLSLEILEKLTPSHHRWIRIMPNTPVAVGEGVITYALSPEANQTDEDLLRELLSSAGFLVKLEEKQLDAATALAGCGPAFVYLFIEALADAGVRAGLSRDISLELANQTLLGAAKLSQVSGQHPAQLKDQVCSPAGSTIAGVASLEENSFRGTVMDAVQAAYKRTQELGK</sequence>
<dbReference type="GO" id="GO:0055129">
    <property type="term" value="P:L-proline biosynthetic process"/>
    <property type="evidence" value="ECO:0007669"/>
    <property type="project" value="UniProtKB-UniRule"/>
</dbReference>
<evidence type="ECO:0000256" key="1">
    <source>
        <dbReference type="ARBA" id="ARBA00005525"/>
    </source>
</evidence>
<dbReference type="InterPro" id="IPR000304">
    <property type="entry name" value="Pyrroline-COOH_reductase"/>
</dbReference>
<dbReference type="Gene3D" id="1.10.3730.10">
    <property type="entry name" value="ProC C-terminal domain-like"/>
    <property type="match status" value="1"/>
</dbReference>
<evidence type="ECO:0000256" key="4">
    <source>
        <dbReference type="ARBA" id="ARBA00023002"/>
    </source>
</evidence>